<feature type="transmembrane region" description="Helical" evidence="1">
    <location>
        <begin position="6"/>
        <end position="25"/>
    </location>
</feature>
<feature type="transmembrane region" description="Helical" evidence="1">
    <location>
        <begin position="232"/>
        <end position="255"/>
    </location>
</feature>
<dbReference type="KEGG" id="bstl:BBJ41_18745"/>
<keyword evidence="3" id="KW-1185">Reference proteome</keyword>
<evidence type="ECO:0008006" key="4">
    <source>
        <dbReference type="Google" id="ProtNLM"/>
    </source>
</evidence>
<organism evidence="2 3">
    <name type="scientific">Burkholderia stabilis</name>
    <dbReference type="NCBI Taxonomy" id="95485"/>
    <lineage>
        <taxon>Bacteria</taxon>
        <taxon>Pseudomonadati</taxon>
        <taxon>Pseudomonadota</taxon>
        <taxon>Betaproteobacteria</taxon>
        <taxon>Burkholderiales</taxon>
        <taxon>Burkholderiaceae</taxon>
        <taxon>Burkholderia</taxon>
        <taxon>Burkholderia cepacia complex</taxon>
    </lineage>
</organism>
<proteinExistence type="predicted"/>
<dbReference type="RefSeq" id="WP_069747859.1">
    <property type="nucleotide sequence ID" value="NZ_CADFDX010000005.1"/>
</dbReference>
<accession>A0AAJ5N7Z7</accession>
<dbReference type="Proteomes" id="UP000268684">
    <property type="component" value="Chromosome II"/>
</dbReference>
<gene>
    <name evidence="2" type="ORF">BSTAB16_3682</name>
</gene>
<feature type="transmembrane region" description="Helical" evidence="1">
    <location>
        <begin position="160"/>
        <end position="180"/>
    </location>
</feature>
<feature type="transmembrane region" description="Helical" evidence="1">
    <location>
        <begin position="46"/>
        <end position="66"/>
    </location>
</feature>
<keyword evidence="1" id="KW-0472">Membrane</keyword>
<evidence type="ECO:0000313" key="2">
    <source>
        <dbReference type="EMBL" id="VBB13497.1"/>
    </source>
</evidence>
<feature type="transmembrane region" description="Helical" evidence="1">
    <location>
        <begin position="192"/>
        <end position="212"/>
    </location>
</feature>
<keyword evidence="1" id="KW-0812">Transmembrane</keyword>
<dbReference type="EMBL" id="LR025743">
    <property type="protein sequence ID" value="VBB13497.1"/>
    <property type="molecule type" value="Genomic_DNA"/>
</dbReference>
<reference evidence="2 3" key="1">
    <citation type="submission" date="2017-11" db="EMBL/GenBank/DDBJ databases">
        <authorList>
            <person name="Seth-Smith MB H."/>
        </authorList>
    </citation>
    <scope>NUCLEOTIDE SEQUENCE [LARGE SCALE GENOMIC DNA]</scope>
    <source>
        <strain evidence="2">E</strain>
    </source>
</reference>
<keyword evidence="1" id="KW-1133">Transmembrane helix</keyword>
<dbReference type="AlphaFoldDB" id="A0AAJ5N7Z7"/>
<dbReference type="GeneID" id="71056125"/>
<evidence type="ECO:0000313" key="3">
    <source>
        <dbReference type="Proteomes" id="UP000268684"/>
    </source>
</evidence>
<name>A0AAJ5N7Z7_9BURK</name>
<evidence type="ECO:0000256" key="1">
    <source>
        <dbReference type="SAM" id="Phobius"/>
    </source>
</evidence>
<sequence>MALTHDGKVFVVCVAVFGVAAYWLAARMVRRQAGGKRGSNGGAIAFWWLVCFCLVSLFFPFAYWIGDEFRVLIVSPKYEATVVSYQSEWDTCERTDSDGRKESYRCIKYTSMLETTLPDGERVVLPGNIRSGDVPVIGDKVDVVLPPGSNQLHERSVRSVGLLAGGGLMVAMIGYVLYLVAAYGAGKNIDGAVRVGLSMVMNGLVPLGALLMEIGMLSVPYRYWAHGNPQGWPVWVLALSLLFSFALLPLLLLYARAAWRAVVK</sequence>
<protein>
    <recommendedName>
        <fullName evidence="4">Uracil permease</fullName>
    </recommendedName>
</protein>